<dbReference type="EMBL" id="CAJVCH010109990">
    <property type="protein sequence ID" value="CAG7724452.1"/>
    <property type="molecule type" value="Genomic_DNA"/>
</dbReference>
<reference evidence="1" key="1">
    <citation type="submission" date="2021-06" db="EMBL/GenBank/DDBJ databases">
        <authorList>
            <person name="Hodson N. C."/>
            <person name="Mongue J. A."/>
            <person name="Jaron S. K."/>
        </authorList>
    </citation>
    <scope>NUCLEOTIDE SEQUENCE</scope>
</reference>
<organism evidence="1 2">
    <name type="scientific">Allacma fusca</name>
    <dbReference type="NCBI Taxonomy" id="39272"/>
    <lineage>
        <taxon>Eukaryota</taxon>
        <taxon>Metazoa</taxon>
        <taxon>Ecdysozoa</taxon>
        <taxon>Arthropoda</taxon>
        <taxon>Hexapoda</taxon>
        <taxon>Collembola</taxon>
        <taxon>Symphypleona</taxon>
        <taxon>Sminthuridae</taxon>
        <taxon>Allacma</taxon>
    </lineage>
</organism>
<evidence type="ECO:0000313" key="1">
    <source>
        <dbReference type="EMBL" id="CAG7724452.1"/>
    </source>
</evidence>
<name>A0A8J2JTP8_9HEXA</name>
<keyword evidence="2" id="KW-1185">Reference proteome</keyword>
<proteinExistence type="predicted"/>
<dbReference type="AlphaFoldDB" id="A0A8J2JTP8"/>
<comment type="caution">
    <text evidence="1">The sequence shown here is derived from an EMBL/GenBank/DDBJ whole genome shotgun (WGS) entry which is preliminary data.</text>
</comment>
<protein>
    <submittedName>
        <fullName evidence="1">Uncharacterized protein</fullName>
    </submittedName>
</protein>
<evidence type="ECO:0000313" key="2">
    <source>
        <dbReference type="Proteomes" id="UP000708208"/>
    </source>
</evidence>
<accession>A0A8J2JTP8</accession>
<sequence length="76" mass="8781">MDRDLKEQDDKILHLVRSGLSTSVTSTNHPLDTECKANLISGVKTRRAFFLQKKSLTLRDGPIYRLKNILEIFKEH</sequence>
<dbReference type="Proteomes" id="UP000708208">
    <property type="component" value="Unassembled WGS sequence"/>
</dbReference>
<gene>
    <name evidence="1" type="ORF">AFUS01_LOCUS13477</name>
</gene>